<proteinExistence type="predicted"/>
<protein>
    <recommendedName>
        <fullName evidence="10">Metalloendopeptidase</fullName>
        <ecNumber evidence="10">3.4.24.-</ecNumber>
    </recommendedName>
</protein>
<dbReference type="Pfam" id="PF01400">
    <property type="entry name" value="Astacin"/>
    <property type="match status" value="1"/>
</dbReference>
<dbReference type="PANTHER" id="PTHR10127">
    <property type="entry name" value="DISCOIDIN, CUB, EGF, LAMININ , AND ZINC METALLOPROTEASE DOMAIN CONTAINING"/>
    <property type="match status" value="1"/>
</dbReference>
<keyword evidence="5 9" id="KW-0862">Zinc</keyword>
<organism evidence="13 14">
    <name type="scientific">Cherax quadricarinatus</name>
    <name type="common">Australian red claw crayfish</name>
    <dbReference type="NCBI Taxonomy" id="27406"/>
    <lineage>
        <taxon>Eukaryota</taxon>
        <taxon>Metazoa</taxon>
        <taxon>Ecdysozoa</taxon>
        <taxon>Arthropoda</taxon>
        <taxon>Crustacea</taxon>
        <taxon>Multicrustacea</taxon>
        <taxon>Malacostraca</taxon>
        <taxon>Eumalacostraca</taxon>
        <taxon>Eucarida</taxon>
        <taxon>Decapoda</taxon>
        <taxon>Pleocyemata</taxon>
        <taxon>Astacidea</taxon>
        <taxon>Parastacoidea</taxon>
        <taxon>Parastacidae</taxon>
        <taxon>Cherax</taxon>
    </lineage>
</organism>
<dbReference type="Proteomes" id="UP001445076">
    <property type="component" value="Unassembled WGS sequence"/>
</dbReference>
<dbReference type="Gene3D" id="2.60.120.290">
    <property type="entry name" value="Spermadhesin, CUB domain"/>
    <property type="match status" value="1"/>
</dbReference>
<dbReference type="Pfam" id="PF00431">
    <property type="entry name" value="CUB"/>
    <property type="match status" value="1"/>
</dbReference>
<evidence type="ECO:0000256" key="10">
    <source>
        <dbReference type="RuleBase" id="RU361183"/>
    </source>
</evidence>
<keyword evidence="6 9" id="KW-0482">Metalloprotease</keyword>
<comment type="caution">
    <text evidence="13">The sequence shown here is derived from an EMBL/GenBank/DDBJ whole genome shotgun (WGS) entry which is preliminary data.</text>
</comment>
<dbReference type="InterPro" id="IPR035914">
    <property type="entry name" value="Sperma_CUB_dom_sf"/>
</dbReference>
<dbReference type="SUPFAM" id="SSF49854">
    <property type="entry name" value="Spermadhesin, CUB domain"/>
    <property type="match status" value="1"/>
</dbReference>
<feature type="domain" description="CUB" evidence="11">
    <location>
        <begin position="316"/>
        <end position="445"/>
    </location>
</feature>
<evidence type="ECO:0000313" key="14">
    <source>
        <dbReference type="Proteomes" id="UP001445076"/>
    </source>
</evidence>
<evidence type="ECO:0000256" key="4">
    <source>
        <dbReference type="ARBA" id="ARBA00022801"/>
    </source>
</evidence>
<feature type="active site" evidence="9">
    <location>
        <position position="172"/>
    </location>
</feature>
<dbReference type="GO" id="GO:0004222">
    <property type="term" value="F:metalloendopeptidase activity"/>
    <property type="evidence" value="ECO:0007669"/>
    <property type="project" value="UniProtKB-UniRule"/>
</dbReference>
<gene>
    <name evidence="13" type="ORF">OTU49_000675</name>
</gene>
<comment type="cofactor">
    <cofactor evidence="9 10">
        <name>Zn(2+)</name>
        <dbReference type="ChEBI" id="CHEBI:29105"/>
    </cofactor>
    <text evidence="9 10">Binds 1 zinc ion per subunit.</text>
</comment>
<dbReference type="EC" id="3.4.24.-" evidence="10"/>
<dbReference type="SUPFAM" id="SSF55486">
    <property type="entry name" value="Metalloproteases ('zincins'), catalytic domain"/>
    <property type="match status" value="1"/>
</dbReference>
<dbReference type="PROSITE" id="PS01180">
    <property type="entry name" value="CUB"/>
    <property type="match status" value="1"/>
</dbReference>
<comment type="caution">
    <text evidence="8">Lacks conserved residue(s) required for the propagation of feature annotation.</text>
</comment>
<dbReference type="CDD" id="cd00041">
    <property type="entry name" value="CUB"/>
    <property type="match status" value="1"/>
</dbReference>
<evidence type="ECO:0000256" key="5">
    <source>
        <dbReference type="ARBA" id="ARBA00022833"/>
    </source>
</evidence>
<dbReference type="InterPro" id="IPR001506">
    <property type="entry name" value="Peptidase_M12A"/>
</dbReference>
<evidence type="ECO:0000313" key="13">
    <source>
        <dbReference type="EMBL" id="KAK8744901.1"/>
    </source>
</evidence>
<dbReference type="EMBL" id="JARKIK010000021">
    <property type="protein sequence ID" value="KAK8744901.1"/>
    <property type="molecule type" value="Genomic_DNA"/>
</dbReference>
<keyword evidence="14" id="KW-1185">Reference proteome</keyword>
<dbReference type="SMART" id="SM00042">
    <property type="entry name" value="CUB"/>
    <property type="match status" value="1"/>
</dbReference>
<feature type="binding site" evidence="9">
    <location>
        <position position="171"/>
    </location>
    <ligand>
        <name>Zn(2+)</name>
        <dbReference type="ChEBI" id="CHEBI:29105"/>
        <note>catalytic</note>
    </ligand>
</feature>
<dbReference type="PRINTS" id="PR00480">
    <property type="entry name" value="ASTACIN"/>
</dbReference>
<feature type="signal peptide" evidence="10">
    <location>
        <begin position="1"/>
        <end position="22"/>
    </location>
</feature>
<evidence type="ECO:0000256" key="7">
    <source>
        <dbReference type="ARBA" id="ARBA00023157"/>
    </source>
</evidence>
<evidence type="ECO:0000259" key="11">
    <source>
        <dbReference type="PROSITE" id="PS01180"/>
    </source>
</evidence>
<keyword evidence="1" id="KW-0245">EGF-like domain</keyword>
<dbReference type="Gene3D" id="3.40.390.10">
    <property type="entry name" value="Collagenase (Catalytic Domain)"/>
    <property type="match status" value="1"/>
</dbReference>
<dbReference type="SMART" id="SM00235">
    <property type="entry name" value="ZnMc"/>
    <property type="match status" value="1"/>
</dbReference>
<accession>A0AAW0XYJ8</accession>
<feature type="binding site" evidence="9">
    <location>
        <position position="175"/>
    </location>
    <ligand>
        <name>Zn(2+)</name>
        <dbReference type="ChEBI" id="CHEBI:29105"/>
        <note>catalytic</note>
    </ligand>
</feature>
<evidence type="ECO:0000256" key="9">
    <source>
        <dbReference type="PROSITE-ProRule" id="PRU01211"/>
    </source>
</evidence>
<reference evidence="13 14" key="1">
    <citation type="journal article" date="2024" name="BMC Genomics">
        <title>Genome assembly of redclaw crayfish (Cherax quadricarinatus) provides insights into its immune adaptation and hypoxia tolerance.</title>
        <authorList>
            <person name="Liu Z."/>
            <person name="Zheng J."/>
            <person name="Li H."/>
            <person name="Fang K."/>
            <person name="Wang S."/>
            <person name="He J."/>
            <person name="Zhou D."/>
            <person name="Weng S."/>
            <person name="Chi M."/>
            <person name="Gu Z."/>
            <person name="He J."/>
            <person name="Li F."/>
            <person name="Wang M."/>
        </authorList>
    </citation>
    <scope>NUCLEOTIDE SEQUENCE [LARGE SCALE GENOMIC DNA]</scope>
    <source>
        <strain evidence="13">ZL_2023a</strain>
    </source>
</reference>
<keyword evidence="10" id="KW-0732">Signal</keyword>
<keyword evidence="2 9" id="KW-0645">Protease</keyword>
<dbReference type="CDD" id="cd04280">
    <property type="entry name" value="ZnMc_astacin_like"/>
    <property type="match status" value="1"/>
</dbReference>
<dbReference type="InterPro" id="IPR000859">
    <property type="entry name" value="CUB_dom"/>
</dbReference>
<evidence type="ECO:0000256" key="8">
    <source>
        <dbReference type="PROSITE-ProRule" id="PRU00059"/>
    </source>
</evidence>
<sequence>MKPIYSWLCVMVVTLCAQPTSAFVKRGLSIPSAVSPVETMRDFMETNPEEVEGKTLYQSDMLLSEEQWQSVRERKAMADLVYRWPNGGDGYPIVPYVFDGDKVDREACVSGMDHWMKHTCIKFAPTTNTNQPHLRFMYGPGCYSYVGRILYFKGQEVSIGNGCNHLGIVVHEVGHAIGFAHEHSRPDRDEFVHINNENIIPSQVRNFEKRAKSRINNFNIIYDLSSIMHYSDKSFSINRKPTISTLDPLMQGVIGQRDGLSHRDKLLANKMYNCINKWLAKCHLKTDPCRNEGYLGASCKCVCPPGTSGTYCQVKTGSYYTDKISACSERITRPGIITSPNFPNNYHAGVKCVKLIVAPKCFTPRLTFTSFKLYGKSNYCDGKSCCYFDNLEIRTKNPFSGDIFCGTEIAAGRSFTSTTNTMILNFQTLTNFYKGWSAEVTFHQIPTCRR</sequence>
<feature type="domain" description="Peptidase M12A" evidence="12">
    <location>
        <begin position="75"/>
        <end position="275"/>
    </location>
</feature>
<keyword evidence="3 9" id="KW-0479">Metal-binding</keyword>
<dbReference type="InterPro" id="IPR024079">
    <property type="entry name" value="MetalloPept_cat_dom_sf"/>
</dbReference>
<dbReference type="PANTHER" id="PTHR10127:SF850">
    <property type="entry name" value="METALLOENDOPEPTIDASE"/>
    <property type="match status" value="1"/>
</dbReference>
<dbReference type="InterPro" id="IPR006026">
    <property type="entry name" value="Peptidase_Metallo"/>
</dbReference>
<evidence type="ECO:0000259" key="12">
    <source>
        <dbReference type="PROSITE" id="PS51864"/>
    </source>
</evidence>
<dbReference type="GO" id="GO:0006508">
    <property type="term" value="P:proteolysis"/>
    <property type="evidence" value="ECO:0007669"/>
    <property type="project" value="UniProtKB-KW"/>
</dbReference>
<evidence type="ECO:0000256" key="2">
    <source>
        <dbReference type="ARBA" id="ARBA00022670"/>
    </source>
</evidence>
<dbReference type="AlphaFoldDB" id="A0AAW0XYJ8"/>
<dbReference type="InterPro" id="IPR034035">
    <property type="entry name" value="Astacin-like_dom"/>
</dbReference>
<feature type="binding site" evidence="9">
    <location>
        <position position="181"/>
    </location>
    <ligand>
        <name>Zn(2+)</name>
        <dbReference type="ChEBI" id="CHEBI:29105"/>
        <note>catalytic</note>
    </ligand>
</feature>
<keyword evidence="4 9" id="KW-0378">Hydrolase</keyword>
<evidence type="ECO:0000256" key="1">
    <source>
        <dbReference type="ARBA" id="ARBA00022536"/>
    </source>
</evidence>
<evidence type="ECO:0000256" key="3">
    <source>
        <dbReference type="ARBA" id="ARBA00022723"/>
    </source>
</evidence>
<dbReference type="PROSITE" id="PS51864">
    <property type="entry name" value="ASTACIN"/>
    <property type="match status" value="1"/>
</dbReference>
<feature type="chain" id="PRO_5043095679" description="Metalloendopeptidase" evidence="10">
    <location>
        <begin position="23"/>
        <end position="450"/>
    </location>
</feature>
<evidence type="ECO:0000256" key="6">
    <source>
        <dbReference type="ARBA" id="ARBA00023049"/>
    </source>
</evidence>
<keyword evidence="7" id="KW-1015">Disulfide bond</keyword>
<name>A0AAW0XYJ8_CHEQU</name>
<dbReference type="GO" id="GO:0008270">
    <property type="term" value="F:zinc ion binding"/>
    <property type="evidence" value="ECO:0007669"/>
    <property type="project" value="UniProtKB-UniRule"/>
</dbReference>